<protein>
    <submittedName>
        <fullName evidence="1">DUF72 domain-containing protein</fullName>
    </submittedName>
</protein>
<dbReference type="EMBL" id="JAKIKP010000003">
    <property type="protein sequence ID" value="MCL1142346.1"/>
    <property type="molecule type" value="Genomic_DNA"/>
</dbReference>
<accession>A0A9X1ZIZ3</accession>
<dbReference type="InterPro" id="IPR036520">
    <property type="entry name" value="UPF0759_sf"/>
</dbReference>
<reference evidence="1" key="1">
    <citation type="submission" date="2022-01" db="EMBL/GenBank/DDBJ databases">
        <title>Whole genome-based taxonomy of the Shewanellaceae.</title>
        <authorList>
            <person name="Martin-Rodriguez A.J."/>
        </authorList>
    </citation>
    <scope>NUCLEOTIDE SEQUENCE</scope>
    <source>
        <strain evidence="1">DSM 16422</strain>
    </source>
</reference>
<dbReference type="PANTHER" id="PTHR30348">
    <property type="entry name" value="UNCHARACTERIZED PROTEIN YECE"/>
    <property type="match status" value="1"/>
</dbReference>
<comment type="caution">
    <text evidence="1">The sequence shown here is derived from an EMBL/GenBank/DDBJ whole genome shotgun (WGS) entry which is preliminary data.</text>
</comment>
<dbReference type="AlphaFoldDB" id="A0A9X1ZIZ3"/>
<dbReference type="Pfam" id="PF01904">
    <property type="entry name" value="DUF72"/>
    <property type="match status" value="1"/>
</dbReference>
<dbReference type="SUPFAM" id="SSF117396">
    <property type="entry name" value="TM1631-like"/>
    <property type="match status" value="1"/>
</dbReference>
<name>A0A9X1ZIZ3_9GAMM</name>
<evidence type="ECO:0000313" key="1">
    <source>
        <dbReference type="EMBL" id="MCL1142346.1"/>
    </source>
</evidence>
<proteinExistence type="predicted"/>
<sequence length="296" mass="33692">MQGDQPRLRLGLAMWSLPQWKNSLYGNGTTTQRLEKYAQVFNTVEGNTTFYALPKLTSVQNWRDAVDEHFKFTFKLPKTITHDLQLQHCNAELKAFFDTMAPLIEKTAIWKIQLPAKFGPHSLANLDRFLAQFPKELTVGVEVRHLAFFDKGEHEKALNQVLIKHHSNRIIIDTRPVFAATPDHPAIIDGQQKKPKVPVHPIATAQQPVVRFIGELNSEINQAYFGKWAHKIAQWIEQGRQPYVFIHTPDNVAAPELAVTLNDMIRECSTHSIAPIKLLDNSLPEANSVDQLRLDI</sequence>
<gene>
    <name evidence="1" type="ORF">L2672_06510</name>
</gene>
<dbReference type="PANTHER" id="PTHR30348:SF9">
    <property type="entry name" value="UPF0759 PROTEIN YECE"/>
    <property type="match status" value="1"/>
</dbReference>
<dbReference type="Gene3D" id="3.20.20.410">
    <property type="entry name" value="Protein of unknown function UPF0759"/>
    <property type="match status" value="1"/>
</dbReference>
<evidence type="ECO:0000313" key="2">
    <source>
        <dbReference type="Proteomes" id="UP001139333"/>
    </source>
</evidence>
<dbReference type="InterPro" id="IPR002763">
    <property type="entry name" value="DUF72"/>
</dbReference>
<dbReference type="Proteomes" id="UP001139333">
    <property type="component" value="Unassembled WGS sequence"/>
</dbReference>
<organism evidence="1 2">
    <name type="scientific">Shewanella gaetbuli</name>
    <dbReference type="NCBI Taxonomy" id="220752"/>
    <lineage>
        <taxon>Bacteria</taxon>
        <taxon>Pseudomonadati</taxon>
        <taxon>Pseudomonadota</taxon>
        <taxon>Gammaproteobacteria</taxon>
        <taxon>Alteromonadales</taxon>
        <taxon>Shewanellaceae</taxon>
        <taxon>Shewanella</taxon>
    </lineage>
</organism>
<keyword evidence="2" id="KW-1185">Reference proteome</keyword>
<dbReference type="RefSeq" id="WP_248995021.1">
    <property type="nucleotide sequence ID" value="NZ_JAKIKP010000003.1"/>
</dbReference>